<sequence length="230" mass="25790">MRAIGFSTGSLTLGDFKRALTWLDKSSATAVELSALRRHELDPMVISMNSLNLSKYSFVSVHAPSNFHKDDEDQVIHLLLNFKQKGWPIVVHPDAIYDFSKWRCFKNFLMLENMDKRKPTGRNVFELQEIFDILPDAALCFDLAHARQYDASMTEAYLIAKAFSRRISQVHISEVGTQSSHTRLSPSAISAYREISSLIPSNVPIIIESQVPAQAIEEELSAALHALGNG</sequence>
<evidence type="ECO:0000313" key="1">
    <source>
        <dbReference type="EMBL" id="TGU74809.1"/>
    </source>
</evidence>
<dbReference type="SUPFAM" id="SSF51658">
    <property type="entry name" value="Xylose isomerase-like"/>
    <property type="match status" value="1"/>
</dbReference>
<organism evidence="1 2">
    <name type="scientific">Geomonas terrae</name>
    <dbReference type="NCBI Taxonomy" id="2562681"/>
    <lineage>
        <taxon>Bacteria</taxon>
        <taxon>Pseudomonadati</taxon>
        <taxon>Thermodesulfobacteriota</taxon>
        <taxon>Desulfuromonadia</taxon>
        <taxon>Geobacterales</taxon>
        <taxon>Geobacteraceae</taxon>
        <taxon>Geomonas</taxon>
    </lineage>
</organism>
<dbReference type="Gene3D" id="3.20.20.150">
    <property type="entry name" value="Divalent-metal-dependent TIM barrel enzymes"/>
    <property type="match status" value="1"/>
</dbReference>
<dbReference type="AlphaFoldDB" id="A0A4S1CM18"/>
<evidence type="ECO:0000313" key="2">
    <source>
        <dbReference type="Proteomes" id="UP000306416"/>
    </source>
</evidence>
<dbReference type="InterPro" id="IPR036237">
    <property type="entry name" value="Xyl_isomerase-like_sf"/>
</dbReference>
<gene>
    <name evidence="1" type="ORF">E4633_04940</name>
</gene>
<evidence type="ECO:0008006" key="3">
    <source>
        <dbReference type="Google" id="ProtNLM"/>
    </source>
</evidence>
<reference evidence="1 2" key="1">
    <citation type="submission" date="2019-04" db="EMBL/GenBank/DDBJ databases">
        <title>Geobacter oryzae sp. nov., ferric-reducing bacteria isolated from paddy soil.</title>
        <authorList>
            <person name="Xu Z."/>
            <person name="Masuda Y."/>
            <person name="Itoh H."/>
            <person name="Senoo K."/>
        </authorList>
    </citation>
    <scope>NUCLEOTIDE SEQUENCE [LARGE SCALE GENOMIC DNA]</scope>
    <source>
        <strain evidence="1 2">Red111</strain>
    </source>
</reference>
<proteinExistence type="predicted"/>
<keyword evidence="2" id="KW-1185">Reference proteome</keyword>
<dbReference type="EMBL" id="SRSC01000001">
    <property type="protein sequence ID" value="TGU74809.1"/>
    <property type="molecule type" value="Genomic_DNA"/>
</dbReference>
<dbReference type="RefSeq" id="WP_135869131.1">
    <property type="nucleotide sequence ID" value="NZ_SRSC01000001.1"/>
</dbReference>
<comment type="caution">
    <text evidence="1">The sequence shown here is derived from an EMBL/GenBank/DDBJ whole genome shotgun (WGS) entry which is preliminary data.</text>
</comment>
<dbReference type="Proteomes" id="UP000306416">
    <property type="component" value="Unassembled WGS sequence"/>
</dbReference>
<protein>
    <recommendedName>
        <fullName evidence="3">Sugar phosphate isomerase/epimerase</fullName>
    </recommendedName>
</protein>
<accession>A0A4S1CM18</accession>
<name>A0A4S1CM18_9BACT</name>